<evidence type="ECO:0000313" key="3">
    <source>
        <dbReference type="EMBL" id="VDI03835.1"/>
    </source>
</evidence>
<dbReference type="PANTHER" id="PTHR11091:SF0">
    <property type="entry name" value="MALATE DEHYDROGENASE"/>
    <property type="match status" value="1"/>
</dbReference>
<dbReference type="GO" id="GO:0016491">
    <property type="term" value="F:oxidoreductase activity"/>
    <property type="evidence" value="ECO:0007669"/>
    <property type="project" value="UniProtKB-KW"/>
</dbReference>
<gene>
    <name evidence="3" type="ORF">MGAL_10B043844</name>
</gene>
<dbReference type="OrthoDB" id="7881616at2759"/>
<sequence length="165" mass="17635">MEGFEIVIPKDKVHTFIVSSMKAVGLTAARGSLVADVLVSADYRGIYSHGVILLDKYMDEIRSGAVSVEDKEPTVIKESIGTALVDGHSLIGSYVARNCIDIAISKAKEAGIGFVTCRGANHFGMAGWYSMYAMEQGFVGIALCNTNPRMVPTRGTRVSTGMVPT</sequence>
<dbReference type="InterPro" id="IPR043144">
    <property type="entry name" value="Mal/L-sulf/L-lact_DH-like_ah"/>
</dbReference>
<dbReference type="EMBL" id="UYJE01001644">
    <property type="protein sequence ID" value="VDI03835.1"/>
    <property type="molecule type" value="Genomic_DNA"/>
</dbReference>
<dbReference type="Gene3D" id="3.30.1370.60">
    <property type="entry name" value="Hypothetical oxidoreductase yiak, domain 2"/>
    <property type="match status" value="1"/>
</dbReference>
<name>A0A8B6CFK4_MYTGA</name>
<evidence type="ECO:0000256" key="2">
    <source>
        <dbReference type="ARBA" id="ARBA00023002"/>
    </source>
</evidence>
<dbReference type="Gene3D" id="1.10.1530.10">
    <property type="match status" value="1"/>
</dbReference>
<accession>A0A8B6CFK4</accession>
<dbReference type="InterPro" id="IPR043143">
    <property type="entry name" value="Mal/L-sulf/L-lact_DH-like_NADP"/>
</dbReference>
<keyword evidence="4" id="KW-1185">Reference proteome</keyword>
<protein>
    <recommendedName>
        <fullName evidence="5">Malate dehydrogenase</fullName>
    </recommendedName>
</protein>
<proteinExistence type="inferred from homology"/>
<comment type="caution">
    <text evidence="3">The sequence shown here is derived from an EMBL/GenBank/DDBJ whole genome shotgun (WGS) entry which is preliminary data.</text>
</comment>
<dbReference type="Proteomes" id="UP000596742">
    <property type="component" value="Unassembled WGS sequence"/>
</dbReference>
<dbReference type="SUPFAM" id="SSF89733">
    <property type="entry name" value="L-sulfolactate dehydrogenase-like"/>
    <property type="match status" value="1"/>
</dbReference>
<evidence type="ECO:0008006" key="5">
    <source>
        <dbReference type="Google" id="ProtNLM"/>
    </source>
</evidence>
<evidence type="ECO:0000313" key="4">
    <source>
        <dbReference type="Proteomes" id="UP000596742"/>
    </source>
</evidence>
<evidence type="ECO:0000256" key="1">
    <source>
        <dbReference type="ARBA" id="ARBA00006056"/>
    </source>
</evidence>
<dbReference type="Pfam" id="PF02615">
    <property type="entry name" value="Ldh_2"/>
    <property type="match status" value="1"/>
</dbReference>
<dbReference type="InterPro" id="IPR036111">
    <property type="entry name" value="Mal/L-sulfo/L-lacto_DH-like_sf"/>
</dbReference>
<dbReference type="PANTHER" id="PTHR11091">
    <property type="entry name" value="OXIDOREDUCTASE-RELATED"/>
    <property type="match status" value="1"/>
</dbReference>
<reference evidence="3" key="1">
    <citation type="submission" date="2018-11" db="EMBL/GenBank/DDBJ databases">
        <authorList>
            <person name="Alioto T."/>
            <person name="Alioto T."/>
        </authorList>
    </citation>
    <scope>NUCLEOTIDE SEQUENCE</scope>
</reference>
<keyword evidence="2" id="KW-0560">Oxidoreductase</keyword>
<organism evidence="3 4">
    <name type="scientific">Mytilus galloprovincialis</name>
    <name type="common">Mediterranean mussel</name>
    <dbReference type="NCBI Taxonomy" id="29158"/>
    <lineage>
        <taxon>Eukaryota</taxon>
        <taxon>Metazoa</taxon>
        <taxon>Spiralia</taxon>
        <taxon>Lophotrochozoa</taxon>
        <taxon>Mollusca</taxon>
        <taxon>Bivalvia</taxon>
        <taxon>Autobranchia</taxon>
        <taxon>Pteriomorphia</taxon>
        <taxon>Mytilida</taxon>
        <taxon>Mytiloidea</taxon>
        <taxon>Mytilidae</taxon>
        <taxon>Mytilinae</taxon>
        <taxon>Mytilus</taxon>
    </lineage>
</organism>
<dbReference type="AlphaFoldDB" id="A0A8B6CFK4"/>
<dbReference type="InterPro" id="IPR003767">
    <property type="entry name" value="Malate/L-lactate_DH-like"/>
</dbReference>
<comment type="similarity">
    <text evidence="1">Belongs to the LDH2/MDH2 oxidoreductase family.</text>
</comment>